<gene>
    <name evidence="2" type="ORF">UFOVP55_22</name>
</gene>
<dbReference type="EMBL" id="LR796185">
    <property type="protein sequence ID" value="CAB4124714.1"/>
    <property type="molecule type" value="Genomic_DNA"/>
</dbReference>
<evidence type="ECO:0000256" key="1">
    <source>
        <dbReference type="SAM" id="MobiDB-lite"/>
    </source>
</evidence>
<sequence length="106" mass="12048">MSDPKLRPHMMPGWPRMLSVELASAYVGLSPNAFRQAVQEGIWPHPTNIGRRLLWDKSGLDHIQDRRTSPSNSVVGQPAEDQPRDTLMEKLDAKADKVRRMGKHRP</sequence>
<name>A0A6J5KQK6_9CAUD</name>
<protein>
    <submittedName>
        <fullName evidence="2">Uncharacterized protein</fullName>
    </submittedName>
</protein>
<reference evidence="2" key="1">
    <citation type="submission" date="2020-04" db="EMBL/GenBank/DDBJ databases">
        <authorList>
            <person name="Chiriac C."/>
            <person name="Salcher M."/>
            <person name="Ghai R."/>
            <person name="Kavagutti S V."/>
        </authorList>
    </citation>
    <scope>NUCLEOTIDE SEQUENCE</scope>
</reference>
<feature type="compositionally biased region" description="Basic and acidic residues" evidence="1">
    <location>
        <begin position="81"/>
        <end position="99"/>
    </location>
</feature>
<feature type="region of interest" description="Disordered" evidence="1">
    <location>
        <begin position="63"/>
        <end position="106"/>
    </location>
</feature>
<evidence type="ECO:0000313" key="2">
    <source>
        <dbReference type="EMBL" id="CAB4124714.1"/>
    </source>
</evidence>
<organism evidence="2">
    <name type="scientific">uncultured Caudovirales phage</name>
    <dbReference type="NCBI Taxonomy" id="2100421"/>
    <lineage>
        <taxon>Viruses</taxon>
        <taxon>Duplodnaviria</taxon>
        <taxon>Heunggongvirae</taxon>
        <taxon>Uroviricota</taxon>
        <taxon>Caudoviricetes</taxon>
        <taxon>Peduoviridae</taxon>
        <taxon>Maltschvirus</taxon>
        <taxon>Maltschvirus maltsch</taxon>
    </lineage>
</organism>
<proteinExistence type="predicted"/>
<accession>A0A6J5KQK6</accession>